<keyword evidence="2" id="KW-0732">Signal</keyword>
<accession>A0A431V5X0</accession>
<evidence type="ECO:0000256" key="1">
    <source>
        <dbReference type="SAM" id="MobiDB-lite"/>
    </source>
</evidence>
<dbReference type="RefSeq" id="WP_126483268.1">
    <property type="nucleotide sequence ID" value="NZ_RXNS01000007.1"/>
</dbReference>
<evidence type="ECO:0000313" key="3">
    <source>
        <dbReference type="EMBL" id="RTR04460.1"/>
    </source>
</evidence>
<dbReference type="EMBL" id="RXNS01000007">
    <property type="protein sequence ID" value="RTR04460.1"/>
    <property type="molecule type" value="Genomic_DNA"/>
</dbReference>
<name>A0A431V5X0_9GAMM</name>
<keyword evidence="4" id="KW-1185">Reference proteome</keyword>
<protein>
    <recommendedName>
        <fullName evidence="5">Pentapeptide MXKDX repeat protein</fullName>
    </recommendedName>
</protein>
<feature type="chain" id="PRO_5019369482" description="Pentapeptide MXKDX repeat protein" evidence="2">
    <location>
        <begin position="28"/>
        <end position="90"/>
    </location>
</feature>
<feature type="compositionally biased region" description="Low complexity" evidence="1">
    <location>
        <begin position="57"/>
        <end position="66"/>
    </location>
</feature>
<gene>
    <name evidence="3" type="ORF">EKG36_09100</name>
</gene>
<reference evidence="3 4" key="1">
    <citation type="submission" date="2018-12" db="EMBL/GenBank/DDBJ databases">
        <authorList>
            <person name="Yu L."/>
        </authorList>
    </citation>
    <scope>NUCLEOTIDE SEQUENCE [LARGE SCALE GENOMIC DNA]</scope>
    <source>
        <strain evidence="3 4">11S</strain>
    </source>
</reference>
<feature type="region of interest" description="Disordered" evidence="1">
    <location>
        <begin position="30"/>
        <end position="90"/>
    </location>
</feature>
<dbReference type="Proteomes" id="UP000267400">
    <property type="component" value="Unassembled WGS sequence"/>
</dbReference>
<proteinExistence type="predicted"/>
<sequence length="90" mass="9564">MFKPTHPRTALFAILLGALLLPTAALADSHEDAMQEGGSMEQDTMAGEAMGEEDAMAGDAMSGDDAMQPEGDDEMMMEDEDSMMEGDGEM</sequence>
<dbReference type="AlphaFoldDB" id="A0A431V5X0"/>
<comment type="caution">
    <text evidence="3">The sequence shown here is derived from an EMBL/GenBank/DDBJ whole genome shotgun (WGS) entry which is preliminary data.</text>
</comment>
<feature type="compositionally biased region" description="Acidic residues" evidence="1">
    <location>
        <begin position="70"/>
        <end position="90"/>
    </location>
</feature>
<evidence type="ECO:0008006" key="5">
    <source>
        <dbReference type="Google" id="ProtNLM"/>
    </source>
</evidence>
<evidence type="ECO:0000256" key="2">
    <source>
        <dbReference type="SAM" id="SignalP"/>
    </source>
</evidence>
<evidence type="ECO:0000313" key="4">
    <source>
        <dbReference type="Proteomes" id="UP000267400"/>
    </source>
</evidence>
<organism evidence="3 4">
    <name type="scientific">Halomonas nitroreducens</name>
    <dbReference type="NCBI Taxonomy" id="447425"/>
    <lineage>
        <taxon>Bacteria</taxon>
        <taxon>Pseudomonadati</taxon>
        <taxon>Pseudomonadota</taxon>
        <taxon>Gammaproteobacteria</taxon>
        <taxon>Oceanospirillales</taxon>
        <taxon>Halomonadaceae</taxon>
        <taxon>Halomonas</taxon>
    </lineage>
</organism>
<feature type="signal peptide" evidence="2">
    <location>
        <begin position="1"/>
        <end position="27"/>
    </location>
</feature>